<comment type="function">
    <text evidence="5">A non-essential component of RNA polymerase (RNAP).</text>
</comment>
<evidence type="ECO:0000256" key="1">
    <source>
        <dbReference type="ARBA" id="ARBA00022478"/>
    </source>
</evidence>
<dbReference type="HAMAP" id="MF_01553">
    <property type="entry name" value="RNApol_bact_RpoY"/>
    <property type="match status" value="1"/>
</dbReference>
<dbReference type="AlphaFoldDB" id="A0A433HPN7"/>
<reference evidence="6 7" key="1">
    <citation type="submission" date="2018-12" db="EMBL/GenBank/DDBJ databases">
        <title>Bacillus chawlae sp. nov., Bacillus glennii sp. nov., and Bacillus saganii sp. nov. Isolated from the Vehicle Assembly Building at Kennedy Space Center where the Viking Spacecraft were Assembled.</title>
        <authorList>
            <person name="Seuylemezian A."/>
            <person name="Vaishampayan P."/>
        </authorList>
    </citation>
    <scope>NUCLEOTIDE SEQUENCE [LARGE SCALE GENOMIC DNA]</scope>
    <source>
        <strain evidence="6 7">L5</strain>
    </source>
</reference>
<dbReference type="GO" id="GO:0003677">
    <property type="term" value="F:DNA binding"/>
    <property type="evidence" value="ECO:0007669"/>
    <property type="project" value="UniProtKB-UniRule"/>
</dbReference>
<organism evidence="6 7">
    <name type="scientific">Peribacillus cavernae</name>
    <dbReference type="NCBI Taxonomy" id="1674310"/>
    <lineage>
        <taxon>Bacteria</taxon>
        <taxon>Bacillati</taxon>
        <taxon>Bacillota</taxon>
        <taxon>Bacilli</taxon>
        <taxon>Bacillales</taxon>
        <taxon>Bacillaceae</taxon>
        <taxon>Peribacillus</taxon>
    </lineage>
</organism>
<comment type="subunit">
    <text evidence="5">RNAP is composed of a core of 2 alpha, a beta and a beta' subunit. The core is associated with a delta subunit, and at least one of epsilon or omega. When a sigma factor is associated with the core the holoenzyme is formed, which can initiate transcription.</text>
</comment>
<keyword evidence="2 5" id="KW-0808">Transferase</keyword>
<dbReference type="Gene3D" id="3.10.20.730">
    <property type="entry name" value="RNAP, epsilon subunit-like"/>
    <property type="match status" value="1"/>
</dbReference>
<comment type="similarity">
    <text evidence="5">Belongs to the RNA polymerase subunit epsilon family.</text>
</comment>
<evidence type="ECO:0000256" key="2">
    <source>
        <dbReference type="ARBA" id="ARBA00022679"/>
    </source>
</evidence>
<accession>A0A433HPN7</accession>
<keyword evidence="3 5" id="KW-0548">Nucleotidyltransferase</keyword>
<protein>
    <recommendedName>
        <fullName evidence="5">DNA-directed RNA polymerase subunit epsilon</fullName>
        <shortName evidence="5">RNAP epsilon subunit</shortName>
        <ecNumber evidence="5">2.7.7.6</ecNumber>
    </recommendedName>
    <alternativeName>
        <fullName evidence="5">RNA polymerase epsilon subunit</fullName>
    </alternativeName>
    <alternativeName>
        <fullName evidence="5">Transcriptase subunit epsilon</fullName>
    </alternativeName>
</protein>
<evidence type="ECO:0000313" key="7">
    <source>
        <dbReference type="Proteomes" id="UP000267430"/>
    </source>
</evidence>
<dbReference type="EC" id="2.7.7.6" evidence="5"/>
<proteinExistence type="inferred from homology"/>
<comment type="caution">
    <text evidence="6">The sequence shown here is derived from an EMBL/GenBank/DDBJ whole genome shotgun (WGS) entry which is preliminary data.</text>
</comment>
<dbReference type="NCBIfam" id="NF010188">
    <property type="entry name" value="PRK13667.1"/>
    <property type="match status" value="1"/>
</dbReference>
<evidence type="ECO:0000256" key="4">
    <source>
        <dbReference type="ARBA" id="ARBA00023163"/>
    </source>
</evidence>
<keyword evidence="1 5" id="KW-0240">DNA-directed RNA polymerase</keyword>
<evidence type="ECO:0000256" key="5">
    <source>
        <dbReference type="HAMAP-Rule" id="MF_01553"/>
    </source>
</evidence>
<keyword evidence="7" id="KW-1185">Reference proteome</keyword>
<sequence>MIFKVYYQGDASEVPVREHTKTMYIEGETERDVRLKIKHEPFNIEYIQPVKGAFLEYEKKQNEDYKVLEL</sequence>
<keyword evidence="4 5" id="KW-0804">Transcription</keyword>
<comment type="catalytic activity">
    <reaction evidence="5">
        <text>RNA(n) + a ribonucleoside 5'-triphosphate = RNA(n+1) + diphosphate</text>
        <dbReference type="Rhea" id="RHEA:21248"/>
        <dbReference type="Rhea" id="RHEA-COMP:14527"/>
        <dbReference type="Rhea" id="RHEA-COMP:17342"/>
        <dbReference type="ChEBI" id="CHEBI:33019"/>
        <dbReference type="ChEBI" id="CHEBI:61557"/>
        <dbReference type="ChEBI" id="CHEBI:140395"/>
        <dbReference type="EC" id="2.7.7.6"/>
    </reaction>
</comment>
<dbReference type="GO" id="GO:0006351">
    <property type="term" value="P:DNA-templated transcription"/>
    <property type="evidence" value="ECO:0007669"/>
    <property type="project" value="UniProtKB-UniRule"/>
</dbReference>
<dbReference type="OrthoDB" id="2147503at2"/>
<dbReference type="Pfam" id="PF07288">
    <property type="entry name" value="RpoY"/>
    <property type="match status" value="1"/>
</dbReference>
<evidence type="ECO:0000256" key="3">
    <source>
        <dbReference type="ARBA" id="ARBA00022695"/>
    </source>
</evidence>
<dbReference type="GO" id="GO:0003899">
    <property type="term" value="F:DNA-directed RNA polymerase activity"/>
    <property type="evidence" value="ECO:0007669"/>
    <property type="project" value="UniProtKB-UniRule"/>
</dbReference>
<dbReference type="EMBL" id="RYZZ01000007">
    <property type="protein sequence ID" value="RUQ30277.1"/>
    <property type="molecule type" value="Genomic_DNA"/>
</dbReference>
<evidence type="ECO:0000313" key="6">
    <source>
        <dbReference type="EMBL" id="RUQ30277.1"/>
    </source>
</evidence>
<dbReference type="InterPro" id="IPR009907">
    <property type="entry name" value="RpoY"/>
</dbReference>
<dbReference type="GO" id="GO:0000428">
    <property type="term" value="C:DNA-directed RNA polymerase complex"/>
    <property type="evidence" value="ECO:0007669"/>
    <property type="project" value="UniProtKB-KW"/>
</dbReference>
<gene>
    <name evidence="5" type="primary">rpoY</name>
    <name evidence="6" type="ORF">ELQ35_08030</name>
</gene>
<dbReference type="RefSeq" id="WP_126864299.1">
    <property type="nucleotide sequence ID" value="NZ_JAUSTX010000001.1"/>
</dbReference>
<name>A0A433HPN7_9BACI</name>
<dbReference type="Proteomes" id="UP000267430">
    <property type="component" value="Unassembled WGS sequence"/>
</dbReference>